<accession>A0A3B0BTS1</accession>
<proteinExistence type="predicted"/>
<sequence length="71" mass="8124">MSEQLDKPNAEPNGEVRKITLAEAMKRKLEQKKQASAKTKDLQNGHHTTDVKQMKTQINKKPNNQKRRTGV</sequence>
<comment type="caution">
    <text evidence="2">The sequence shown here is derived from an EMBL/GenBank/DDBJ whole genome shotgun (WGS) entry which is preliminary data.</text>
</comment>
<keyword evidence="3" id="KW-1185">Reference proteome</keyword>
<evidence type="ECO:0000256" key="1">
    <source>
        <dbReference type="SAM" id="MobiDB-lite"/>
    </source>
</evidence>
<dbReference type="OrthoDB" id="2651421at2"/>
<gene>
    <name evidence="2" type="ORF">D7M11_25110</name>
</gene>
<dbReference type="AlphaFoldDB" id="A0A3B0BTS1"/>
<evidence type="ECO:0000313" key="2">
    <source>
        <dbReference type="EMBL" id="RKN75788.1"/>
    </source>
</evidence>
<dbReference type="Proteomes" id="UP000282311">
    <property type="component" value="Unassembled WGS sequence"/>
</dbReference>
<dbReference type="RefSeq" id="WP_120750018.1">
    <property type="nucleotide sequence ID" value="NZ_RBAH01000022.1"/>
</dbReference>
<name>A0A3B0BTS1_9BACL</name>
<feature type="region of interest" description="Disordered" evidence="1">
    <location>
        <begin position="28"/>
        <end position="71"/>
    </location>
</feature>
<organism evidence="2 3">
    <name type="scientific">Paenibacillus ginsengarvi</name>
    <dbReference type="NCBI Taxonomy" id="400777"/>
    <lineage>
        <taxon>Bacteria</taxon>
        <taxon>Bacillati</taxon>
        <taxon>Bacillota</taxon>
        <taxon>Bacilli</taxon>
        <taxon>Bacillales</taxon>
        <taxon>Paenibacillaceae</taxon>
        <taxon>Paenibacillus</taxon>
    </lineage>
</organism>
<feature type="compositionally biased region" description="Basic and acidic residues" evidence="1">
    <location>
        <begin position="28"/>
        <end position="53"/>
    </location>
</feature>
<dbReference type="EMBL" id="RBAH01000022">
    <property type="protein sequence ID" value="RKN75788.1"/>
    <property type="molecule type" value="Genomic_DNA"/>
</dbReference>
<reference evidence="2 3" key="1">
    <citation type="journal article" date="2007" name="Int. J. Syst. Evol. Microbiol.">
        <title>Paenibacillus ginsengarvi sp. nov., isolated from soil from ginseng cultivation.</title>
        <authorList>
            <person name="Yoon M.H."/>
            <person name="Ten L.N."/>
            <person name="Im W.T."/>
        </authorList>
    </citation>
    <scope>NUCLEOTIDE SEQUENCE [LARGE SCALE GENOMIC DNA]</scope>
    <source>
        <strain evidence="2 3">KCTC 13059</strain>
    </source>
</reference>
<protein>
    <submittedName>
        <fullName evidence="2">Uncharacterized protein</fullName>
    </submittedName>
</protein>
<evidence type="ECO:0000313" key="3">
    <source>
        <dbReference type="Proteomes" id="UP000282311"/>
    </source>
</evidence>